<reference evidence="1" key="1">
    <citation type="submission" date="2020-05" db="EMBL/GenBank/DDBJ databases">
        <authorList>
            <person name="Chiriac C."/>
            <person name="Salcher M."/>
            <person name="Ghai R."/>
            <person name="Kavagutti S V."/>
        </authorList>
    </citation>
    <scope>NUCLEOTIDE SEQUENCE</scope>
</reference>
<dbReference type="EMBL" id="LR797523">
    <property type="protein sequence ID" value="CAB4222791.1"/>
    <property type="molecule type" value="Genomic_DNA"/>
</dbReference>
<name>A0A6J5T6Y4_9CAUD</name>
<organism evidence="1">
    <name type="scientific">uncultured Caudovirales phage</name>
    <dbReference type="NCBI Taxonomy" id="2100421"/>
    <lineage>
        <taxon>Viruses</taxon>
        <taxon>Duplodnaviria</taxon>
        <taxon>Heunggongvirae</taxon>
        <taxon>Uroviricota</taxon>
        <taxon>Caudoviricetes</taxon>
        <taxon>Peduoviridae</taxon>
        <taxon>Maltschvirus</taxon>
        <taxon>Maltschvirus maltsch</taxon>
    </lineage>
</organism>
<sequence length="113" mass="12125">MPVVTVNPPALINVRVSGVVQPKITTVGNKHKLKDSTDLAFVDVADGDIIVYQANTNSFIMESIGESVHSVALIGDVDTTTLVNGSVLVYKSSTHKWVSTTTLEEQNLEGGHY</sequence>
<evidence type="ECO:0000313" key="1">
    <source>
        <dbReference type="EMBL" id="CAB4222791.1"/>
    </source>
</evidence>
<protein>
    <submittedName>
        <fullName evidence="1">Uncharacterized protein</fullName>
    </submittedName>
</protein>
<proteinExistence type="predicted"/>
<gene>
    <name evidence="1" type="ORF">UFOVP1655_234</name>
</gene>
<accession>A0A6J5T6Y4</accession>